<keyword evidence="5" id="KW-0378">Hydrolase</keyword>
<evidence type="ECO:0000256" key="2">
    <source>
        <dbReference type="ARBA" id="ARBA00022695"/>
    </source>
</evidence>
<evidence type="ECO:0000256" key="3">
    <source>
        <dbReference type="ARBA" id="ARBA00022722"/>
    </source>
</evidence>
<evidence type="ECO:0000256" key="5">
    <source>
        <dbReference type="ARBA" id="ARBA00022801"/>
    </source>
</evidence>
<feature type="domain" description="Reverse transcriptase" evidence="7">
    <location>
        <begin position="16"/>
        <end position="103"/>
    </location>
</feature>
<evidence type="ECO:0000313" key="9">
    <source>
        <dbReference type="EMBL" id="KAA3467563.1"/>
    </source>
</evidence>
<name>A0A5B6VEP0_9ROSI</name>
<keyword evidence="3" id="KW-0540">Nuclease</keyword>
<keyword evidence="1" id="KW-0808">Transferase</keyword>
<dbReference type="AlphaFoldDB" id="A0A5B6VEP0"/>
<dbReference type="GO" id="GO:0003964">
    <property type="term" value="F:RNA-directed DNA polymerase activity"/>
    <property type="evidence" value="ECO:0007669"/>
    <property type="project" value="UniProtKB-KW"/>
</dbReference>
<keyword evidence="2" id="KW-0548">Nucleotidyltransferase</keyword>
<dbReference type="EMBL" id="SMMG02000007">
    <property type="protein sequence ID" value="KAA3467563.1"/>
    <property type="molecule type" value="Genomic_DNA"/>
</dbReference>
<dbReference type="PANTHER" id="PTHR37984:SF5">
    <property type="entry name" value="PROTEIN NYNRIN-LIKE"/>
    <property type="match status" value="1"/>
</dbReference>
<dbReference type="CDD" id="cd01647">
    <property type="entry name" value="RT_LTR"/>
    <property type="match status" value="1"/>
</dbReference>
<dbReference type="InterPro" id="IPR043128">
    <property type="entry name" value="Rev_trsase/Diguanyl_cyclase"/>
</dbReference>
<evidence type="ECO:0000259" key="7">
    <source>
        <dbReference type="Pfam" id="PF00078"/>
    </source>
</evidence>
<dbReference type="SUPFAM" id="SSF56672">
    <property type="entry name" value="DNA/RNA polymerases"/>
    <property type="match status" value="1"/>
</dbReference>
<accession>A0A5B6VEP0</accession>
<sequence>MHPEEMEKTTFVNIWGTFCYKVMPFELKNAGATYQRAIVTLFHDMIHKEIEFYVGDMIAKFKTEKEHVYVLRKLFLRLKKFQLKPNPTKCTFGARSRKLLGFVVSENGIEIDPDKVKDIQELNYIARFISQLTEKCDPVFRLLKKHNPGVWDEKCQKTFGKVKHYLSNASILMPPIPNKPQILYLVVFENSMGCVLGRKERVIYYLSKTITECETRYSPIEKLCCALIWTTRRLKQYMLYHTTWVISKLDPLKYMMDSTALNGRMAWCLCESKGYKRERNSRFAGQ</sequence>
<dbReference type="InterPro" id="IPR000477">
    <property type="entry name" value="RT_dom"/>
</dbReference>
<evidence type="ECO:0000256" key="6">
    <source>
        <dbReference type="ARBA" id="ARBA00022918"/>
    </source>
</evidence>
<proteinExistence type="predicted"/>
<dbReference type="InterPro" id="IPR041373">
    <property type="entry name" value="RT_RNaseH"/>
</dbReference>
<keyword evidence="4" id="KW-0255">Endonuclease</keyword>
<dbReference type="Proteomes" id="UP000325315">
    <property type="component" value="Unassembled WGS sequence"/>
</dbReference>
<protein>
    <submittedName>
        <fullName evidence="9">RNA-directed DNA polymerase (Reverse transcriptase), Ribonuclease H</fullName>
    </submittedName>
</protein>
<evidence type="ECO:0000313" key="10">
    <source>
        <dbReference type="Proteomes" id="UP000325315"/>
    </source>
</evidence>
<dbReference type="Pfam" id="PF17917">
    <property type="entry name" value="RT_RNaseH"/>
    <property type="match status" value="1"/>
</dbReference>
<reference evidence="10" key="1">
    <citation type="journal article" date="2019" name="Plant Biotechnol. J.">
        <title>Genome sequencing of the Australian wild diploid species Gossypium australe highlights disease resistance and delayed gland morphogenesis.</title>
        <authorList>
            <person name="Cai Y."/>
            <person name="Cai X."/>
            <person name="Wang Q."/>
            <person name="Wang P."/>
            <person name="Zhang Y."/>
            <person name="Cai C."/>
            <person name="Xu Y."/>
            <person name="Wang K."/>
            <person name="Zhou Z."/>
            <person name="Wang C."/>
            <person name="Geng S."/>
            <person name="Li B."/>
            <person name="Dong Q."/>
            <person name="Hou Y."/>
            <person name="Wang H."/>
            <person name="Ai P."/>
            <person name="Liu Z."/>
            <person name="Yi F."/>
            <person name="Sun M."/>
            <person name="An G."/>
            <person name="Cheng J."/>
            <person name="Zhang Y."/>
            <person name="Shi Q."/>
            <person name="Xie Y."/>
            <person name="Shi X."/>
            <person name="Chang Y."/>
            <person name="Huang F."/>
            <person name="Chen Y."/>
            <person name="Hong S."/>
            <person name="Mi L."/>
            <person name="Sun Q."/>
            <person name="Zhang L."/>
            <person name="Zhou B."/>
            <person name="Peng R."/>
            <person name="Zhang X."/>
            <person name="Liu F."/>
        </authorList>
    </citation>
    <scope>NUCLEOTIDE SEQUENCE [LARGE SCALE GENOMIC DNA]</scope>
    <source>
        <strain evidence="10">cv. PA1801</strain>
    </source>
</reference>
<organism evidence="9 10">
    <name type="scientific">Gossypium australe</name>
    <dbReference type="NCBI Taxonomy" id="47621"/>
    <lineage>
        <taxon>Eukaryota</taxon>
        <taxon>Viridiplantae</taxon>
        <taxon>Streptophyta</taxon>
        <taxon>Embryophyta</taxon>
        <taxon>Tracheophyta</taxon>
        <taxon>Spermatophyta</taxon>
        <taxon>Magnoliopsida</taxon>
        <taxon>eudicotyledons</taxon>
        <taxon>Gunneridae</taxon>
        <taxon>Pentapetalae</taxon>
        <taxon>rosids</taxon>
        <taxon>malvids</taxon>
        <taxon>Malvales</taxon>
        <taxon>Malvaceae</taxon>
        <taxon>Malvoideae</taxon>
        <taxon>Gossypium</taxon>
    </lineage>
</organism>
<gene>
    <name evidence="9" type="ORF">EPI10_002567</name>
</gene>
<dbReference type="Gene3D" id="3.30.70.270">
    <property type="match status" value="2"/>
</dbReference>
<dbReference type="InterPro" id="IPR043502">
    <property type="entry name" value="DNA/RNA_pol_sf"/>
</dbReference>
<keyword evidence="10" id="KW-1185">Reference proteome</keyword>
<dbReference type="InterPro" id="IPR050951">
    <property type="entry name" value="Retrovirus_Pol_polyprotein"/>
</dbReference>
<dbReference type="OrthoDB" id="101614at2759"/>
<evidence type="ECO:0000256" key="1">
    <source>
        <dbReference type="ARBA" id="ARBA00022679"/>
    </source>
</evidence>
<evidence type="ECO:0000256" key="4">
    <source>
        <dbReference type="ARBA" id="ARBA00022759"/>
    </source>
</evidence>
<evidence type="ECO:0000259" key="8">
    <source>
        <dbReference type="Pfam" id="PF17917"/>
    </source>
</evidence>
<keyword evidence="6 9" id="KW-0695">RNA-directed DNA polymerase</keyword>
<feature type="domain" description="Reverse transcriptase RNase H-like" evidence="8">
    <location>
        <begin position="177"/>
        <end position="266"/>
    </location>
</feature>
<comment type="caution">
    <text evidence="9">The sequence shown here is derived from an EMBL/GenBank/DDBJ whole genome shotgun (WGS) entry which is preliminary data.</text>
</comment>
<dbReference type="Pfam" id="PF00078">
    <property type="entry name" value="RVT_1"/>
    <property type="match status" value="1"/>
</dbReference>
<dbReference type="PANTHER" id="PTHR37984">
    <property type="entry name" value="PROTEIN CBG26694"/>
    <property type="match status" value="1"/>
</dbReference>